<dbReference type="EMBL" id="FOQA01000006">
    <property type="protein sequence ID" value="SFI09963.1"/>
    <property type="molecule type" value="Genomic_DNA"/>
</dbReference>
<keyword evidence="2" id="KW-1185">Reference proteome</keyword>
<sequence>MTKKTWKSLGIAAVFTVCSYGSLILSSEINKFFGETTGNLKSLVLMAIPYLLK</sequence>
<dbReference type="AlphaFoldDB" id="A0A1I3FFF4"/>
<dbReference type="Proteomes" id="UP000199287">
    <property type="component" value="Unassembled WGS sequence"/>
</dbReference>
<organism evidence="1 2">
    <name type="scientific">Tindallia magadiensis</name>
    <dbReference type="NCBI Taxonomy" id="69895"/>
    <lineage>
        <taxon>Bacteria</taxon>
        <taxon>Bacillati</taxon>
        <taxon>Bacillota</taxon>
        <taxon>Clostridia</taxon>
        <taxon>Peptostreptococcales</taxon>
        <taxon>Tindalliaceae</taxon>
        <taxon>Tindallia</taxon>
    </lineage>
</organism>
<evidence type="ECO:0000313" key="1">
    <source>
        <dbReference type="EMBL" id="SFI09963.1"/>
    </source>
</evidence>
<gene>
    <name evidence="1" type="ORF">SAMN05192551_106144</name>
</gene>
<name>A0A1I3FFF4_9FIRM</name>
<proteinExistence type="predicted"/>
<protein>
    <submittedName>
        <fullName evidence="1">Uncharacterized protein</fullName>
    </submittedName>
</protein>
<evidence type="ECO:0000313" key="2">
    <source>
        <dbReference type="Proteomes" id="UP000199287"/>
    </source>
</evidence>
<reference evidence="2" key="1">
    <citation type="submission" date="2016-10" db="EMBL/GenBank/DDBJ databases">
        <authorList>
            <person name="Varghese N."/>
            <person name="Submissions S."/>
        </authorList>
    </citation>
    <scope>NUCLEOTIDE SEQUENCE [LARGE SCALE GENOMIC DNA]</scope>
    <source>
        <strain evidence="2">Z-7934</strain>
    </source>
</reference>
<accession>A0A1I3FFF4</accession>